<proteinExistence type="predicted"/>
<accession>A0ABQ8YBG9</accession>
<keyword evidence="8" id="KW-0175">Coiled coil</keyword>
<comment type="subcellular location">
    <subcellularLocation>
        <location evidence="1">Nucleus</location>
        <location evidence="1">Nuclear pore complex</location>
    </subcellularLocation>
</comment>
<dbReference type="InterPro" id="IPR024882">
    <property type="entry name" value="NUP58/p45/49"/>
</dbReference>
<evidence type="ECO:0000313" key="9">
    <source>
        <dbReference type="EMBL" id="KAJ6241904.1"/>
    </source>
</evidence>
<protein>
    <submittedName>
        <fullName evidence="9">Nucleoporin p58/p45</fullName>
    </submittedName>
</protein>
<evidence type="ECO:0000256" key="8">
    <source>
        <dbReference type="SAM" id="Coils"/>
    </source>
</evidence>
<keyword evidence="7" id="KW-0539">Nucleus</keyword>
<evidence type="ECO:0000256" key="5">
    <source>
        <dbReference type="ARBA" id="ARBA00023010"/>
    </source>
</evidence>
<name>A0ABQ8YBG9_9EUKA</name>
<evidence type="ECO:0000313" key="10">
    <source>
        <dbReference type="Proteomes" id="UP001150062"/>
    </source>
</evidence>
<keyword evidence="4" id="KW-0653">Protein transport</keyword>
<comment type="caution">
    <text evidence="9">The sequence shown here is derived from an EMBL/GenBank/DDBJ whole genome shotgun (WGS) entry which is preliminary data.</text>
</comment>
<gene>
    <name evidence="9" type="ORF">M0813_23046</name>
</gene>
<keyword evidence="10" id="KW-1185">Reference proteome</keyword>
<evidence type="ECO:0000256" key="2">
    <source>
        <dbReference type="ARBA" id="ARBA00022448"/>
    </source>
</evidence>
<keyword evidence="3" id="KW-0509">mRNA transport</keyword>
<evidence type="ECO:0000256" key="7">
    <source>
        <dbReference type="ARBA" id="ARBA00023242"/>
    </source>
</evidence>
<feature type="coiled-coil region" evidence="8">
    <location>
        <begin position="78"/>
        <end position="105"/>
    </location>
</feature>
<keyword evidence="5" id="KW-0811">Translocation</keyword>
<evidence type="ECO:0000256" key="1">
    <source>
        <dbReference type="ARBA" id="ARBA00004567"/>
    </source>
</evidence>
<evidence type="ECO:0000256" key="4">
    <source>
        <dbReference type="ARBA" id="ARBA00022927"/>
    </source>
</evidence>
<reference evidence="9" key="1">
    <citation type="submission" date="2022-08" db="EMBL/GenBank/DDBJ databases">
        <title>Novel sulfate-reducing endosymbionts in the free-living metamonad Anaeramoeba.</title>
        <authorList>
            <person name="Jerlstrom-Hultqvist J."/>
            <person name="Cepicka I."/>
            <person name="Gallot-Lavallee L."/>
            <person name="Salas-Leiva D."/>
            <person name="Curtis B.A."/>
            <person name="Zahonova K."/>
            <person name="Pipaliya S."/>
            <person name="Dacks J."/>
            <person name="Roger A.J."/>
        </authorList>
    </citation>
    <scope>NUCLEOTIDE SEQUENCE</scope>
    <source>
        <strain evidence="9">Schooner1</strain>
    </source>
</reference>
<dbReference type="PANTHER" id="PTHR13437:SF2">
    <property type="entry name" value="NUCLEOPORIN P58_P45"/>
    <property type="match status" value="1"/>
</dbReference>
<keyword evidence="2" id="KW-0813">Transport</keyword>
<dbReference type="Gene3D" id="6.10.140.1350">
    <property type="match status" value="1"/>
</dbReference>
<dbReference type="EMBL" id="JAOAOG010000185">
    <property type="protein sequence ID" value="KAJ6241904.1"/>
    <property type="molecule type" value="Genomic_DNA"/>
</dbReference>
<organism evidence="9 10">
    <name type="scientific">Anaeramoeba flamelloides</name>
    <dbReference type="NCBI Taxonomy" id="1746091"/>
    <lineage>
        <taxon>Eukaryota</taxon>
        <taxon>Metamonada</taxon>
        <taxon>Anaeramoebidae</taxon>
        <taxon>Anaeramoeba</taxon>
    </lineage>
</organism>
<sequence>MLTKTKPISLETKFSELPENEKKFLKQFEAHLQSIDICKDGLPKNTKDEVVKISEKIHFLKNTLSQGICLFEKTNLLAEDLKKATKKQKQNYQSAERTLQLLTDQFHTINTNFQVPSPYFWNLLESINKKKLQYKRMLSEFDQMISFLSKGSKVNKKKYQNTNLDNNLQLAMIKQNEFFLTLTGKIAILQEETQQLKKNFFKYLEKYTNNSQNFSLELSKKKSKKIDYVSFEKTNTNNNIMRNIGQKNYSADELPFHLQNKILNNQQINKIGILKSKNYSNNISFNNGILQKANTGVFNNNFGINRHL</sequence>
<evidence type="ECO:0000256" key="3">
    <source>
        <dbReference type="ARBA" id="ARBA00022816"/>
    </source>
</evidence>
<dbReference type="Proteomes" id="UP001150062">
    <property type="component" value="Unassembled WGS sequence"/>
</dbReference>
<dbReference type="PANTHER" id="PTHR13437">
    <property type="entry name" value="NUCLEOPORIN P58/P45 NUCLEOPORIN-LIKE PROTEIN 1"/>
    <property type="match status" value="1"/>
</dbReference>
<keyword evidence="6" id="KW-0906">Nuclear pore complex</keyword>
<evidence type="ECO:0000256" key="6">
    <source>
        <dbReference type="ARBA" id="ARBA00023132"/>
    </source>
</evidence>